<keyword evidence="3" id="KW-1185">Reference proteome</keyword>
<dbReference type="EMBL" id="AVOT02006305">
    <property type="protein sequence ID" value="MBW0481231.1"/>
    <property type="molecule type" value="Genomic_DNA"/>
</dbReference>
<name>A0A9Q3CA13_9BASI</name>
<gene>
    <name evidence="2" type="ORF">O181_020946</name>
</gene>
<proteinExistence type="predicted"/>
<feature type="region of interest" description="Disordered" evidence="1">
    <location>
        <begin position="98"/>
        <end position="125"/>
    </location>
</feature>
<feature type="compositionally biased region" description="Polar residues" evidence="1">
    <location>
        <begin position="109"/>
        <end position="125"/>
    </location>
</feature>
<protein>
    <submittedName>
        <fullName evidence="2">Uncharacterized protein</fullName>
    </submittedName>
</protein>
<evidence type="ECO:0000313" key="3">
    <source>
        <dbReference type="Proteomes" id="UP000765509"/>
    </source>
</evidence>
<feature type="compositionally biased region" description="Polar residues" evidence="1">
    <location>
        <begin position="16"/>
        <end position="31"/>
    </location>
</feature>
<organism evidence="2 3">
    <name type="scientific">Austropuccinia psidii MF-1</name>
    <dbReference type="NCBI Taxonomy" id="1389203"/>
    <lineage>
        <taxon>Eukaryota</taxon>
        <taxon>Fungi</taxon>
        <taxon>Dikarya</taxon>
        <taxon>Basidiomycota</taxon>
        <taxon>Pucciniomycotina</taxon>
        <taxon>Pucciniomycetes</taxon>
        <taxon>Pucciniales</taxon>
        <taxon>Sphaerophragmiaceae</taxon>
        <taxon>Austropuccinia</taxon>
    </lineage>
</organism>
<evidence type="ECO:0000256" key="1">
    <source>
        <dbReference type="SAM" id="MobiDB-lite"/>
    </source>
</evidence>
<feature type="region of interest" description="Disordered" evidence="1">
    <location>
        <begin position="16"/>
        <end position="51"/>
    </location>
</feature>
<evidence type="ECO:0000313" key="2">
    <source>
        <dbReference type="EMBL" id="MBW0481231.1"/>
    </source>
</evidence>
<sequence length="188" mass="20840">MGFECQSKFSFSSLTHFSSRNHTDSSSSPIEQNPPNSPQQDSPIPYMPHKQTLWKHTPGLSGIQWSEDLFQVKQQAIIFLIFTFESIGLTLPPFVETPKHNEPPIPGLSQASDSQLPSNEYNSTLEPEPEVALTQAMKDSFAGSATPCSMIIIDDTPIGALIPTMRLCRNSLTCNQLSIFLKKLSTKK</sequence>
<comment type="caution">
    <text evidence="2">The sequence shown here is derived from an EMBL/GenBank/DDBJ whole genome shotgun (WGS) entry which is preliminary data.</text>
</comment>
<dbReference type="AlphaFoldDB" id="A0A9Q3CA13"/>
<reference evidence="2" key="1">
    <citation type="submission" date="2021-03" db="EMBL/GenBank/DDBJ databases">
        <title>Draft genome sequence of rust myrtle Austropuccinia psidii MF-1, a brazilian biotype.</title>
        <authorList>
            <person name="Quecine M.C."/>
            <person name="Pachon D.M.R."/>
            <person name="Bonatelli M.L."/>
            <person name="Correr F.H."/>
            <person name="Franceschini L.M."/>
            <person name="Leite T.F."/>
            <person name="Margarido G.R.A."/>
            <person name="Almeida C.A."/>
            <person name="Ferrarezi J.A."/>
            <person name="Labate C.A."/>
        </authorList>
    </citation>
    <scope>NUCLEOTIDE SEQUENCE</scope>
    <source>
        <strain evidence="2">MF-1</strain>
    </source>
</reference>
<dbReference type="Proteomes" id="UP000765509">
    <property type="component" value="Unassembled WGS sequence"/>
</dbReference>
<accession>A0A9Q3CA13</accession>